<dbReference type="Gramene" id="AET5Gv20629600.24">
    <property type="protein sequence ID" value="AET5Gv20629600.24"/>
    <property type="gene ID" value="AET5Gv20629600"/>
</dbReference>
<reference evidence="3" key="1">
    <citation type="journal article" date="2014" name="Science">
        <title>Ancient hybridizations among the ancestral genomes of bread wheat.</title>
        <authorList>
            <consortium name="International Wheat Genome Sequencing Consortium,"/>
            <person name="Marcussen T."/>
            <person name="Sandve S.R."/>
            <person name="Heier L."/>
            <person name="Spannagl M."/>
            <person name="Pfeifer M."/>
            <person name="Jakobsen K.S."/>
            <person name="Wulff B.B."/>
            <person name="Steuernagel B."/>
            <person name="Mayer K.F."/>
            <person name="Olsen O.A."/>
        </authorList>
    </citation>
    <scope>NUCLEOTIDE SEQUENCE [LARGE SCALE GENOMIC DNA]</scope>
    <source>
        <strain evidence="3">cv. AL8/78</strain>
    </source>
</reference>
<reference evidence="3" key="2">
    <citation type="journal article" date="2017" name="Nat. Plants">
        <title>The Aegilops tauschii genome reveals multiple impacts of transposons.</title>
        <authorList>
            <person name="Zhao G."/>
            <person name="Zou C."/>
            <person name="Li K."/>
            <person name="Wang K."/>
            <person name="Li T."/>
            <person name="Gao L."/>
            <person name="Zhang X."/>
            <person name="Wang H."/>
            <person name="Yang Z."/>
            <person name="Liu X."/>
            <person name="Jiang W."/>
            <person name="Mao L."/>
            <person name="Kong X."/>
            <person name="Jiao Y."/>
            <person name="Jia J."/>
        </authorList>
    </citation>
    <scope>NUCLEOTIDE SEQUENCE [LARGE SCALE GENOMIC DNA]</scope>
    <source>
        <strain evidence="3">cv. AL8/78</strain>
    </source>
</reference>
<reference evidence="2" key="5">
    <citation type="journal article" date="2021" name="G3 (Bethesda)">
        <title>Aegilops tauschii genome assembly Aet v5.0 features greater sequence contiguity and improved annotation.</title>
        <authorList>
            <person name="Wang L."/>
            <person name="Zhu T."/>
            <person name="Rodriguez J.C."/>
            <person name="Deal K.R."/>
            <person name="Dubcovsky J."/>
            <person name="McGuire P.E."/>
            <person name="Lux T."/>
            <person name="Spannagl M."/>
            <person name="Mayer K.F.X."/>
            <person name="Baldrich P."/>
            <person name="Meyers B.C."/>
            <person name="Huo N."/>
            <person name="Gu Y.Q."/>
            <person name="Zhou H."/>
            <person name="Devos K.M."/>
            <person name="Bennetzen J.L."/>
            <person name="Unver T."/>
            <person name="Budak H."/>
            <person name="Gulick P.J."/>
            <person name="Galiba G."/>
            <person name="Kalapos B."/>
            <person name="Nelson D.R."/>
            <person name="Li P."/>
            <person name="You F.M."/>
            <person name="Luo M.C."/>
            <person name="Dvorak J."/>
        </authorList>
    </citation>
    <scope>NUCLEOTIDE SEQUENCE [LARGE SCALE GENOMIC DNA]</scope>
    <source>
        <strain evidence="2">cv. AL8/78</strain>
    </source>
</reference>
<feature type="compositionally biased region" description="Polar residues" evidence="1">
    <location>
        <begin position="56"/>
        <end position="70"/>
    </location>
</feature>
<sequence length="113" mass="12332">EKAHVFLVEVALHLFVAIPNNDIAQKHDDDYEPAPSPPRLCCFRSAPLFLDLQPSRPASTAPASTPSRLSSPERHPPPAQAHEPSPPEISQRPGAPILVLDLPIQGTFHLILE</sequence>
<dbReference type="EnsemblPlants" id="AET5Gv20629600.24">
    <property type="protein sequence ID" value="AET5Gv20629600.24"/>
    <property type="gene ID" value="AET5Gv20629600"/>
</dbReference>
<feature type="region of interest" description="Disordered" evidence="1">
    <location>
        <begin position="53"/>
        <end position="94"/>
    </location>
</feature>
<evidence type="ECO:0000313" key="2">
    <source>
        <dbReference type="EnsemblPlants" id="AET5Gv20629600.24"/>
    </source>
</evidence>
<reference evidence="2" key="4">
    <citation type="submission" date="2019-03" db="UniProtKB">
        <authorList>
            <consortium name="EnsemblPlants"/>
        </authorList>
    </citation>
    <scope>IDENTIFICATION</scope>
</reference>
<evidence type="ECO:0000313" key="3">
    <source>
        <dbReference type="Proteomes" id="UP000015105"/>
    </source>
</evidence>
<name>A0A453L5B9_AEGTS</name>
<keyword evidence="3" id="KW-1185">Reference proteome</keyword>
<protein>
    <submittedName>
        <fullName evidence="2">Uncharacterized protein</fullName>
    </submittedName>
</protein>
<reference evidence="2" key="3">
    <citation type="journal article" date="2017" name="Nature">
        <title>Genome sequence of the progenitor of the wheat D genome Aegilops tauschii.</title>
        <authorList>
            <person name="Luo M.C."/>
            <person name="Gu Y.Q."/>
            <person name="Puiu D."/>
            <person name="Wang H."/>
            <person name="Twardziok S.O."/>
            <person name="Deal K.R."/>
            <person name="Huo N."/>
            <person name="Zhu T."/>
            <person name="Wang L."/>
            <person name="Wang Y."/>
            <person name="McGuire P.E."/>
            <person name="Liu S."/>
            <person name="Long H."/>
            <person name="Ramasamy R.K."/>
            <person name="Rodriguez J.C."/>
            <person name="Van S.L."/>
            <person name="Yuan L."/>
            <person name="Wang Z."/>
            <person name="Xia Z."/>
            <person name="Xiao L."/>
            <person name="Anderson O.D."/>
            <person name="Ouyang S."/>
            <person name="Liang Y."/>
            <person name="Zimin A.V."/>
            <person name="Pertea G."/>
            <person name="Qi P."/>
            <person name="Bennetzen J.L."/>
            <person name="Dai X."/>
            <person name="Dawson M.W."/>
            <person name="Muller H.G."/>
            <person name="Kugler K."/>
            <person name="Rivarola-Duarte L."/>
            <person name="Spannagl M."/>
            <person name="Mayer K.F.X."/>
            <person name="Lu F.H."/>
            <person name="Bevan M.W."/>
            <person name="Leroy P."/>
            <person name="Li P."/>
            <person name="You F.M."/>
            <person name="Sun Q."/>
            <person name="Liu Z."/>
            <person name="Lyons E."/>
            <person name="Wicker T."/>
            <person name="Salzberg S.L."/>
            <person name="Devos K.M."/>
            <person name="Dvorak J."/>
        </authorList>
    </citation>
    <scope>NUCLEOTIDE SEQUENCE [LARGE SCALE GENOMIC DNA]</scope>
    <source>
        <strain evidence="2">cv. AL8/78</strain>
    </source>
</reference>
<dbReference type="Proteomes" id="UP000015105">
    <property type="component" value="Chromosome 5D"/>
</dbReference>
<evidence type="ECO:0000256" key="1">
    <source>
        <dbReference type="SAM" id="MobiDB-lite"/>
    </source>
</evidence>
<proteinExistence type="predicted"/>
<organism evidence="2 3">
    <name type="scientific">Aegilops tauschii subsp. strangulata</name>
    <name type="common">Goatgrass</name>
    <dbReference type="NCBI Taxonomy" id="200361"/>
    <lineage>
        <taxon>Eukaryota</taxon>
        <taxon>Viridiplantae</taxon>
        <taxon>Streptophyta</taxon>
        <taxon>Embryophyta</taxon>
        <taxon>Tracheophyta</taxon>
        <taxon>Spermatophyta</taxon>
        <taxon>Magnoliopsida</taxon>
        <taxon>Liliopsida</taxon>
        <taxon>Poales</taxon>
        <taxon>Poaceae</taxon>
        <taxon>BOP clade</taxon>
        <taxon>Pooideae</taxon>
        <taxon>Triticodae</taxon>
        <taxon>Triticeae</taxon>
        <taxon>Triticinae</taxon>
        <taxon>Aegilops</taxon>
    </lineage>
</organism>
<dbReference type="AlphaFoldDB" id="A0A453L5B9"/>
<accession>A0A453L5B9</accession>